<feature type="domain" description="NusG-like N-terminal" evidence="5">
    <location>
        <begin position="1"/>
        <end position="101"/>
    </location>
</feature>
<dbReference type="InterPro" id="IPR043425">
    <property type="entry name" value="NusG-like"/>
</dbReference>
<gene>
    <name evidence="4 6" type="primary">rfaH</name>
    <name evidence="6" type="ORF">ACGRQ9_04700</name>
</gene>
<sequence length="162" mass="18770">MKEWYLLYCKRGEQKRAKAHLENQQIECYYPEIEIEKIIRGKRQRILEPLFPSYIFIATQTESGPSFTTIRSTRGVVDFVRFGTQPYQVPVSLIEHLRSYQVDESNYGNVPVSGQTVQITSGQFSGFDAVYQEADGEKRSILLITLINQKVKVKVQNTDVEW</sequence>
<keyword evidence="7" id="KW-1185">Reference proteome</keyword>
<dbReference type="EMBL" id="JBIHSN010000002">
    <property type="protein sequence ID" value="MFH0264797.1"/>
    <property type="molecule type" value="Genomic_DNA"/>
</dbReference>
<comment type="function">
    <text evidence="4">Enhances distal genes transcription elongation in a specialized subset of operons that encode extracytoplasmic components.</text>
</comment>
<dbReference type="Gene3D" id="3.30.70.940">
    <property type="entry name" value="NusG, N-terminal domain"/>
    <property type="match status" value="1"/>
</dbReference>
<comment type="subunit">
    <text evidence="4">Interacts with both the nontemplate DNA and the RNA polymerase (RNAP).</text>
</comment>
<evidence type="ECO:0000256" key="2">
    <source>
        <dbReference type="ARBA" id="ARBA00023015"/>
    </source>
</evidence>
<dbReference type="InterPro" id="IPR036735">
    <property type="entry name" value="NGN_dom_sf"/>
</dbReference>
<organism evidence="6 7">
    <name type="scientific">Vibrio rumoiensis</name>
    <dbReference type="NCBI Taxonomy" id="76258"/>
    <lineage>
        <taxon>Bacteria</taxon>
        <taxon>Pseudomonadati</taxon>
        <taxon>Pseudomonadota</taxon>
        <taxon>Gammaproteobacteria</taxon>
        <taxon>Vibrionales</taxon>
        <taxon>Vibrionaceae</taxon>
        <taxon>Vibrio</taxon>
    </lineage>
</organism>
<dbReference type="SUPFAM" id="SSF82679">
    <property type="entry name" value="N-utilization substance G protein NusG, N-terminal domain"/>
    <property type="match status" value="1"/>
</dbReference>
<dbReference type="InterPro" id="IPR010215">
    <property type="entry name" value="Transcription_antiterm_RfaH"/>
</dbReference>
<dbReference type="InterPro" id="IPR006645">
    <property type="entry name" value="NGN-like_dom"/>
</dbReference>
<dbReference type="Pfam" id="PF02357">
    <property type="entry name" value="NusG"/>
    <property type="match status" value="1"/>
</dbReference>
<dbReference type="CDD" id="cd09892">
    <property type="entry name" value="NGN_SP_RfaH"/>
    <property type="match status" value="1"/>
</dbReference>
<dbReference type="RefSeq" id="WP_089140248.1">
    <property type="nucleotide sequence ID" value="NZ_AP018685.1"/>
</dbReference>
<evidence type="ECO:0000259" key="5">
    <source>
        <dbReference type="SMART" id="SM00738"/>
    </source>
</evidence>
<evidence type="ECO:0000256" key="4">
    <source>
        <dbReference type="HAMAP-Rule" id="MF_00951"/>
    </source>
</evidence>
<keyword evidence="1 4" id="KW-0889">Transcription antitermination</keyword>
<dbReference type="NCBIfam" id="TIGR01955">
    <property type="entry name" value="RfaH"/>
    <property type="match status" value="1"/>
</dbReference>
<evidence type="ECO:0000313" key="6">
    <source>
        <dbReference type="EMBL" id="MFH0264797.1"/>
    </source>
</evidence>
<comment type="similarity">
    <text evidence="4">Belongs to the RfaH family.</text>
</comment>
<protein>
    <recommendedName>
        <fullName evidence="4">Transcription antitermination protein RfaH</fullName>
    </recommendedName>
</protein>
<evidence type="ECO:0000313" key="7">
    <source>
        <dbReference type="Proteomes" id="UP001607151"/>
    </source>
</evidence>
<dbReference type="HAMAP" id="MF_00951">
    <property type="entry name" value="RfaH"/>
    <property type="match status" value="1"/>
</dbReference>
<proteinExistence type="inferred from homology"/>
<dbReference type="SMART" id="SM00738">
    <property type="entry name" value="NGN"/>
    <property type="match status" value="1"/>
</dbReference>
<keyword evidence="3 4" id="KW-0804">Transcription</keyword>
<keyword evidence="2 4" id="KW-0805">Transcription regulation</keyword>
<name>A0ABW7IT32_9VIBR</name>
<evidence type="ECO:0000256" key="1">
    <source>
        <dbReference type="ARBA" id="ARBA00022814"/>
    </source>
</evidence>
<dbReference type="PANTHER" id="PTHR30265">
    <property type="entry name" value="RHO-INTERACTING TRANSCRIPTION TERMINATION FACTOR NUSG"/>
    <property type="match status" value="1"/>
</dbReference>
<dbReference type="PANTHER" id="PTHR30265:SF7">
    <property type="entry name" value="TRANSCRIPTION ANTITERMINATION PROTEIN RFAH"/>
    <property type="match status" value="1"/>
</dbReference>
<comment type="caution">
    <text evidence="6">The sequence shown here is derived from an EMBL/GenBank/DDBJ whole genome shotgun (WGS) entry which is preliminary data.</text>
</comment>
<keyword evidence="4" id="KW-0238">DNA-binding</keyword>
<evidence type="ECO:0000256" key="3">
    <source>
        <dbReference type="ARBA" id="ARBA00023163"/>
    </source>
</evidence>
<dbReference type="Proteomes" id="UP001607151">
    <property type="component" value="Unassembled WGS sequence"/>
</dbReference>
<accession>A0ABW7IT32</accession>
<dbReference type="NCBIfam" id="NF006534">
    <property type="entry name" value="PRK09014.1"/>
    <property type="match status" value="1"/>
</dbReference>
<reference evidence="6 7" key="1">
    <citation type="submission" date="2024-10" db="EMBL/GenBank/DDBJ databases">
        <authorList>
            <person name="Yibar A."/>
            <person name="Saticioglu I.B."/>
            <person name="Duman M."/>
            <person name="Ajmi N."/>
            <person name="Gurler F."/>
            <person name="Ay H."/>
            <person name="Onuk E."/>
            <person name="Guler S."/>
            <person name="Romalde J.L."/>
        </authorList>
    </citation>
    <scope>NUCLEOTIDE SEQUENCE [LARGE SCALE GENOMIC DNA]</scope>
    <source>
        <strain evidence="6 7">14-MA-B</strain>
    </source>
</reference>